<evidence type="ECO:0000313" key="7">
    <source>
        <dbReference type="Proteomes" id="UP000051530"/>
    </source>
</evidence>
<comment type="similarity">
    <text evidence="5">Belongs to the PRA1 family.</text>
</comment>
<evidence type="ECO:0000256" key="3">
    <source>
        <dbReference type="ARBA" id="ARBA00022989"/>
    </source>
</evidence>
<keyword evidence="7" id="KW-1185">Reference proteome</keyword>
<evidence type="ECO:0000256" key="2">
    <source>
        <dbReference type="ARBA" id="ARBA00022692"/>
    </source>
</evidence>
<dbReference type="PANTHER" id="PTHR19317">
    <property type="entry name" value="PRENYLATED RAB ACCEPTOR 1-RELATED"/>
    <property type="match status" value="1"/>
</dbReference>
<evidence type="ECO:0000256" key="1">
    <source>
        <dbReference type="ARBA" id="ARBA00004141"/>
    </source>
</evidence>
<evidence type="ECO:0000313" key="6">
    <source>
        <dbReference type="EMBL" id="KRH92315.1"/>
    </source>
</evidence>
<dbReference type="OrthoDB" id="10562456at2759"/>
<keyword evidence="3 5" id="KW-1133">Transmembrane helix</keyword>
<evidence type="ECO:0000256" key="5">
    <source>
        <dbReference type="RuleBase" id="RU363107"/>
    </source>
</evidence>
<dbReference type="VEuPathDB" id="MicrosporidiaDB:M153_7687000657"/>
<dbReference type="InterPro" id="IPR004895">
    <property type="entry name" value="Prenylated_rab_accept_PRA1"/>
</dbReference>
<dbReference type="AlphaFoldDB" id="A0A0R0M1T3"/>
<dbReference type="EMBL" id="LGUB01001022">
    <property type="protein sequence ID" value="KRH92315.1"/>
    <property type="molecule type" value="Genomic_DNA"/>
</dbReference>
<name>A0A0R0M1T3_9MICR</name>
<dbReference type="Pfam" id="PF03208">
    <property type="entry name" value="PRA1"/>
    <property type="match status" value="1"/>
</dbReference>
<accession>A0A0R0M1T3</accession>
<feature type="transmembrane region" description="Helical" evidence="5">
    <location>
        <begin position="118"/>
        <end position="151"/>
    </location>
</feature>
<protein>
    <recommendedName>
        <fullName evidence="5">PRA1 family protein</fullName>
    </recommendedName>
</protein>
<dbReference type="GO" id="GO:0005794">
    <property type="term" value="C:Golgi apparatus"/>
    <property type="evidence" value="ECO:0007669"/>
    <property type="project" value="TreeGrafter"/>
</dbReference>
<organism evidence="6 7">
    <name type="scientific">Pseudoloma neurophilia</name>
    <dbReference type="NCBI Taxonomy" id="146866"/>
    <lineage>
        <taxon>Eukaryota</taxon>
        <taxon>Fungi</taxon>
        <taxon>Fungi incertae sedis</taxon>
        <taxon>Microsporidia</taxon>
        <taxon>Pseudoloma</taxon>
    </lineage>
</organism>
<keyword evidence="2 5" id="KW-0812">Transmembrane</keyword>
<comment type="caution">
    <text evidence="6">The sequence shown here is derived from an EMBL/GenBank/DDBJ whole genome shotgun (WGS) entry which is preliminary data.</text>
</comment>
<proteinExistence type="inferred from homology"/>
<dbReference type="PANTHER" id="PTHR19317:SF0">
    <property type="entry name" value="PRENYLATED RAB ACCEPTOR PROTEIN 1"/>
    <property type="match status" value="1"/>
</dbReference>
<reference evidence="6 7" key="1">
    <citation type="submission" date="2015-07" db="EMBL/GenBank/DDBJ databases">
        <title>The genome of Pseudoloma neurophilia, a relevant intracellular parasite of the zebrafish.</title>
        <authorList>
            <person name="Ndikumana S."/>
            <person name="Pelin A."/>
            <person name="Sanders J."/>
            <person name="Corradi N."/>
        </authorList>
    </citation>
    <scope>NUCLEOTIDE SEQUENCE [LARGE SCALE GENOMIC DNA]</scope>
    <source>
        <strain evidence="6 7">MK1</strain>
    </source>
</reference>
<evidence type="ECO:0000256" key="4">
    <source>
        <dbReference type="ARBA" id="ARBA00023136"/>
    </source>
</evidence>
<keyword evidence="4 5" id="KW-0472">Membrane</keyword>
<gene>
    <name evidence="6" type="ORF">M153_7687000657</name>
</gene>
<sequence>MVQGEILDPMDSKSSTCSYTSIIKDTLFSAVPLHQFLDITKFSKPPKSRENIKTRCKNNFEKFKGNYFILFLICLAVFLLRELRALLLLSLWVFYFYICDNFPDVIYLNNNMSIQRHYFFYFCIFISAIFLFMFHGIIIGLAFTSAVFLTITCLHMLFYKDVEDVEEL</sequence>
<comment type="subcellular location">
    <subcellularLocation>
        <location evidence="1 5">Membrane</location>
        <topology evidence="1 5">Multi-pass membrane protein</topology>
    </subcellularLocation>
</comment>
<dbReference type="Proteomes" id="UP000051530">
    <property type="component" value="Unassembled WGS sequence"/>
</dbReference>
<dbReference type="GO" id="GO:0016020">
    <property type="term" value="C:membrane"/>
    <property type="evidence" value="ECO:0007669"/>
    <property type="project" value="UniProtKB-SubCell"/>
</dbReference>
<feature type="transmembrane region" description="Helical" evidence="5">
    <location>
        <begin position="67"/>
        <end position="98"/>
    </location>
</feature>